<dbReference type="Proteomes" id="UP001054945">
    <property type="component" value="Unassembled WGS sequence"/>
</dbReference>
<dbReference type="EMBL" id="BPLR01014718">
    <property type="protein sequence ID" value="GIY70755.1"/>
    <property type="molecule type" value="Genomic_DNA"/>
</dbReference>
<accession>A0AAV4VMX8</accession>
<evidence type="ECO:0000313" key="3">
    <source>
        <dbReference type="Proteomes" id="UP001054945"/>
    </source>
</evidence>
<name>A0AAV4VMX8_CAEEX</name>
<keyword evidence="3" id="KW-1185">Reference proteome</keyword>
<feature type="compositionally biased region" description="Low complexity" evidence="1">
    <location>
        <begin position="164"/>
        <end position="193"/>
    </location>
</feature>
<comment type="caution">
    <text evidence="2">The sequence shown here is derived from an EMBL/GenBank/DDBJ whole genome shotgun (WGS) entry which is preliminary data.</text>
</comment>
<organism evidence="2 3">
    <name type="scientific">Caerostris extrusa</name>
    <name type="common">Bark spider</name>
    <name type="synonym">Caerostris bankana</name>
    <dbReference type="NCBI Taxonomy" id="172846"/>
    <lineage>
        <taxon>Eukaryota</taxon>
        <taxon>Metazoa</taxon>
        <taxon>Ecdysozoa</taxon>
        <taxon>Arthropoda</taxon>
        <taxon>Chelicerata</taxon>
        <taxon>Arachnida</taxon>
        <taxon>Araneae</taxon>
        <taxon>Araneomorphae</taxon>
        <taxon>Entelegynae</taxon>
        <taxon>Araneoidea</taxon>
        <taxon>Araneidae</taxon>
        <taxon>Caerostris</taxon>
    </lineage>
</organism>
<reference evidence="2 3" key="1">
    <citation type="submission" date="2021-06" db="EMBL/GenBank/DDBJ databases">
        <title>Caerostris extrusa draft genome.</title>
        <authorList>
            <person name="Kono N."/>
            <person name="Arakawa K."/>
        </authorList>
    </citation>
    <scope>NUCLEOTIDE SEQUENCE [LARGE SCALE GENOMIC DNA]</scope>
</reference>
<dbReference type="AlphaFoldDB" id="A0AAV4VMX8"/>
<feature type="region of interest" description="Disordered" evidence="1">
    <location>
        <begin position="85"/>
        <end position="107"/>
    </location>
</feature>
<sequence length="245" mass="27200">MTITLHPTSADEQDESTKMKYKGPVVYSNLPPPVLYFPNFPPKPKIANRGDGHESHIEYVPFPFKDLPLLVYESQSQPPVHVVEKEANPAPDKGNVAKTHQQSNQNAYQTSDYVRNVQQPYHNARPQILTNSNNYYTTSAANQYTDSQNQGYITSDERLPSNPPYSASQPAAPSSLSQQNTVSYQEQGNAGQNNQQQISYTVVQNNAQNPTQYTVVNAGGKTASTISKCQSTNEYQYKTFSICAA</sequence>
<evidence type="ECO:0000256" key="1">
    <source>
        <dbReference type="SAM" id="MobiDB-lite"/>
    </source>
</evidence>
<proteinExistence type="predicted"/>
<protein>
    <submittedName>
        <fullName evidence="2">Uncharacterized protein</fullName>
    </submittedName>
</protein>
<feature type="region of interest" description="Disordered" evidence="1">
    <location>
        <begin position="152"/>
        <end position="193"/>
    </location>
</feature>
<gene>
    <name evidence="2" type="primary">AVEN_228982_1</name>
    <name evidence="2" type="ORF">CEXT_476651</name>
</gene>
<feature type="compositionally biased region" description="Polar residues" evidence="1">
    <location>
        <begin position="98"/>
        <end position="107"/>
    </location>
</feature>
<evidence type="ECO:0000313" key="2">
    <source>
        <dbReference type="EMBL" id="GIY70755.1"/>
    </source>
</evidence>